<protein>
    <recommendedName>
        <fullName evidence="7">ESX secretion-associated protein EspG</fullName>
    </recommendedName>
</protein>
<evidence type="ECO:0000256" key="2">
    <source>
        <dbReference type="ARBA" id="ARBA00006411"/>
    </source>
</evidence>
<dbReference type="EMBL" id="AP022871">
    <property type="protein sequence ID" value="BCB89473.1"/>
    <property type="molecule type" value="Genomic_DNA"/>
</dbReference>
<comment type="subcellular location">
    <subcellularLocation>
        <location evidence="1">Cytoplasm</location>
    </subcellularLocation>
</comment>
<comment type="similarity">
    <text evidence="2">Belongs to the EspG family.</text>
</comment>
<dbReference type="Pfam" id="PF14011">
    <property type="entry name" value="ESX-1_EspG"/>
    <property type="match status" value="1"/>
</dbReference>
<dbReference type="AlphaFoldDB" id="A0A6F8YU20"/>
<name>A0A6F8YU20_9ACTN</name>
<dbReference type="Proteomes" id="UP000503011">
    <property type="component" value="Chromosome"/>
</dbReference>
<gene>
    <name evidence="5" type="ORF">Psuf_067860</name>
</gene>
<dbReference type="KEGG" id="psuu:Psuf_067860"/>
<evidence type="ECO:0000256" key="3">
    <source>
        <dbReference type="ARBA" id="ARBA00022490"/>
    </source>
</evidence>
<proteinExistence type="inferred from homology"/>
<keyword evidence="3" id="KW-0963">Cytoplasm</keyword>
<reference evidence="5 6" key="2">
    <citation type="submission" date="2020-03" db="EMBL/GenBank/DDBJ databases">
        <authorList>
            <person name="Ichikawa N."/>
            <person name="Kimura A."/>
            <person name="Kitahashi Y."/>
            <person name="Uohara A."/>
        </authorList>
    </citation>
    <scope>NUCLEOTIDE SEQUENCE [LARGE SCALE GENOMIC DNA]</scope>
    <source>
        <strain evidence="5 6">NBRC 105367</strain>
    </source>
</reference>
<evidence type="ECO:0000256" key="1">
    <source>
        <dbReference type="ARBA" id="ARBA00004496"/>
    </source>
</evidence>
<evidence type="ECO:0000313" key="5">
    <source>
        <dbReference type="EMBL" id="BCB89473.1"/>
    </source>
</evidence>
<keyword evidence="4" id="KW-0143">Chaperone</keyword>
<evidence type="ECO:0000313" key="6">
    <source>
        <dbReference type="Proteomes" id="UP000503011"/>
    </source>
</evidence>
<dbReference type="InterPro" id="IPR025734">
    <property type="entry name" value="EspG"/>
</dbReference>
<sequence>MTGIDPLTGLPALTLSNAEFAALARALGEPAPDRIAGATTDRPRDVEARLLERGVVVSGTAPRVAVTAARLVRIVCRPFIRTRIRLIAPGRPPVAVHVASVPEASIGCVEDGTTVHYVPFGTEQLIDYLALAAELTEPAGTGPPGAEVPIALPVLRAAVQDGRSGAADRLRAAGLTPTDAAGLGAALSSGSWGSLSVRYRAGAGRVSGGEIAWAGERSGRWQVPAALFPAALLPPAEPAETAAPRDAGGDLTVTVQPVTAAGLLAEAVSVLPGPGPGCDEATGSGG</sequence>
<reference evidence="5 6" key="1">
    <citation type="submission" date="2020-03" db="EMBL/GenBank/DDBJ databases">
        <title>Whole genome shotgun sequence of Phytohabitans suffuscus NBRC 105367.</title>
        <authorList>
            <person name="Komaki H."/>
            <person name="Tamura T."/>
        </authorList>
    </citation>
    <scope>NUCLEOTIDE SEQUENCE [LARGE SCALE GENOMIC DNA]</scope>
    <source>
        <strain evidence="5 6">NBRC 105367</strain>
    </source>
</reference>
<dbReference type="RefSeq" id="WP_173161363.1">
    <property type="nucleotide sequence ID" value="NZ_AP022871.1"/>
</dbReference>
<evidence type="ECO:0008006" key="7">
    <source>
        <dbReference type="Google" id="ProtNLM"/>
    </source>
</evidence>
<evidence type="ECO:0000256" key="4">
    <source>
        <dbReference type="ARBA" id="ARBA00023186"/>
    </source>
</evidence>
<keyword evidence="6" id="KW-1185">Reference proteome</keyword>
<accession>A0A6F8YU20</accession>
<organism evidence="5 6">
    <name type="scientific">Phytohabitans suffuscus</name>
    <dbReference type="NCBI Taxonomy" id="624315"/>
    <lineage>
        <taxon>Bacteria</taxon>
        <taxon>Bacillati</taxon>
        <taxon>Actinomycetota</taxon>
        <taxon>Actinomycetes</taxon>
        <taxon>Micromonosporales</taxon>
        <taxon>Micromonosporaceae</taxon>
    </lineage>
</organism>